<evidence type="ECO:0000313" key="2">
    <source>
        <dbReference type="Proteomes" id="UP001153365"/>
    </source>
</evidence>
<keyword evidence="2" id="KW-1185">Reference proteome</keyword>
<dbReference type="Proteomes" id="UP001153365">
    <property type="component" value="Unassembled WGS sequence"/>
</dbReference>
<organism evidence="1 2">
    <name type="scientific">Phakopsora pachyrhizi</name>
    <name type="common">Asian soybean rust disease fungus</name>
    <dbReference type="NCBI Taxonomy" id="170000"/>
    <lineage>
        <taxon>Eukaryota</taxon>
        <taxon>Fungi</taxon>
        <taxon>Dikarya</taxon>
        <taxon>Basidiomycota</taxon>
        <taxon>Pucciniomycotina</taxon>
        <taxon>Pucciniomycetes</taxon>
        <taxon>Pucciniales</taxon>
        <taxon>Phakopsoraceae</taxon>
        <taxon>Phakopsora</taxon>
    </lineage>
</organism>
<comment type="caution">
    <text evidence="1">The sequence shown here is derived from an EMBL/GenBank/DDBJ whole genome shotgun (WGS) entry which is preliminary data.</text>
</comment>
<dbReference type="EMBL" id="CALTRL010000716">
    <property type="protein sequence ID" value="CAH7669381.1"/>
    <property type="molecule type" value="Genomic_DNA"/>
</dbReference>
<name>A0AAV0AMR6_PHAPC</name>
<evidence type="ECO:0000313" key="1">
    <source>
        <dbReference type="EMBL" id="CAH7669381.1"/>
    </source>
</evidence>
<accession>A0AAV0AMR6</accession>
<protein>
    <submittedName>
        <fullName evidence="1">Expressed protein</fullName>
    </submittedName>
</protein>
<dbReference type="AlphaFoldDB" id="A0AAV0AMR6"/>
<gene>
    <name evidence="1" type="ORF">PPACK8108_LOCUS3995</name>
</gene>
<reference evidence="1" key="1">
    <citation type="submission" date="2022-06" db="EMBL/GenBank/DDBJ databases">
        <authorList>
            <consortium name="SYNGENTA / RWTH Aachen University"/>
        </authorList>
    </citation>
    <scope>NUCLEOTIDE SEQUENCE</scope>
</reference>
<sequence>MRRLISSDGYYIRFKIESKFKSSEDRFTNEEFTDLKVLEEFKRLIFDFFGYLSYFKISIVWSNSSDFKVLKTFREEESIDKILEDEMIKFKEFIVKVPEFEAYKILSVIPISTNFDKSLKSKNTQILKEGSLEELHRRVERNIFEVVSHSRYLINLTNPTLKNSDGGWNPGQEEV</sequence>
<proteinExistence type="predicted"/>